<keyword evidence="3" id="KW-1185">Reference proteome</keyword>
<gene>
    <name evidence="2" type="ORF">M501DRAFT_661041</name>
</gene>
<name>A0A9P4VT23_9PEZI</name>
<protein>
    <recommendedName>
        <fullName evidence="4">Glycine zipper 2TM domain-containing protein</fullName>
    </recommendedName>
</protein>
<dbReference type="Proteomes" id="UP000799429">
    <property type="component" value="Unassembled WGS sequence"/>
</dbReference>
<feature type="region of interest" description="Disordered" evidence="1">
    <location>
        <begin position="162"/>
        <end position="207"/>
    </location>
</feature>
<comment type="caution">
    <text evidence="2">The sequence shown here is derived from an EMBL/GenBank/DDBJ whole genome shotgun (WGS) entry which is preliminary data.</text>
</comment>
<evidence type="ECO:0000313" key="2">
    <source>
        <dbReference type="EMBL" id="KAF2841020.1"/>
    </source>
</evidence>
<feature type="compositionally biased region" description="Basic and acidic residues" evidence="1">
    <location>
        <begin position="178"/>
        <end position="196"/>
    </location>
</feature>
<reference evidence="2" key="1">
    <citation type="journal article" date="2020" name="Stud. Mycol.">
        <title>101 Dothideomycetes genomes: a test case for predicting lifestyles and emergence of pathogens.</title>
        <authorList>
            <person name="Haridas S."/>
            <person name="Albert R."/>
            <person name="Binder M."/>
            <person name="Bloem J."/>
            <person name="Labutti K."/>
            <person name="Salamov A."/>
            <person name="Andreopoulos B."/>
            <person name="Baker S."/>
            <person name="Barry K."/>
            <person name="Bills G."/>
            <person name="Bluhm B."/>
            <person name="Cannon C."/>
            <person name="Castanera R."/>
            <person name="Culley D."/>
            <person name="Daum C."/>
            <person name="Ezra D."/>
            <person name="Gonzalez J."/>
            <person name="Henrissat B."/>
            <person name="Kuo A."/>
            <person name="Liang C."/>
            <person name="Lipzen A."/>
            <person name="Lutzoni F."/>
            <person name="Magnuson J."/>
            <person name="Mondo S."/>
            <person name="Nolan M."/>
            <person name="Ohm R."/>
            <person name="Pangilinan J."/>
            <person name="Park H.-J."/>
            <person name="Ramirez L."/>
            <person name="Alfaro M."/>
            <person name="Sun H."/>
            <person name="Tritt A."/>
            <person name="Yoshinaga Y."/>
            <person name="Zwiers L.-H."/>
            <person name="Turgeon B."/>
            <person name="Goodwin S."/>
            <person name="Spatafora J."/>
            <person name="Crous P."/>
            <person name="Grigoriev I."/>
        </authorList>
    </citation>
    <scope>NUCLEOTIDE SEQUENCE</scope>
    <source>
        <strain evidence="2">CBS 101060</strain>
    </source>
</reference>
<feature type="region of interest" description="Disordered" evidence="1">
    <location>
        <begin position="31"/>
        <end position="142"/>
    </location>
</feature>
<evidence type="ECO:0008006" key="4">
    <source>
        <dbReference type="Google" id="ProtNLM"/>
    </source>
</evidence>
<evidence type="ECO:0000256" key="1">
    <source>
        <dbReference type="SAM" id="MobiDB-lite"/>
    </source>
</evidence>
<evidence type="ECO:0000313" key="3">
    <source>
        <dbReference type="Proteomes" id="UP000799429"/>
    </source>
</evidence>
<feature type="region of interest" description="Disordered" evidence="1">
    <location>
        <begin position="264"/>
        <end position="292"/>
    </location>
</feature>
<accession>A0A9P4VT23</accession>
<dbReference type="EMBL" id="MU006092">
    <property type="protein sequence ID" value="KAF2841020.1"/>
    <property type="molecule type" value="Genomic_DNA"/>
</dbReference>
<dbReference type="AlphaFoldDB" id="A0A9P4VT23"/>
<sequence length="292" mass="33652">MSDFGDLIELGLEGFDRVTDSKYFASAYDKAAKATILPRRDSQKKQQPKKNERSRSNDSHRRRDGDRDERRDGDRDVRRDRSRHYEYDDEPPQRRHSGSDYHANGGHYEAYPRAHYQLYPDDPARYQPAYPPQRPPEQQMTYPYYNQPLVYPYPEQYNYGYYDGPEENYSQYPRRRARSEDGYDKDRGRDSREEKNNSGPRPRKCEFTEGLGHSGFAAAVAGALAGGFVGDKMGKGNKSAAMAGAVVGALGAGAVEKTIEKMQVKKKEKKWEQKYGDRGRDDDGGRSRRRDY</sequence>
<dbReference type="OrthoDB" id="3801381at2759"/>
<proteinExistence type="predicted"/>
<organism evidence="2 3">
    <name type="scientific">Patellaria atrata CBS 101060</name>
    <dbReference type="NCBI Taxonomy" id="1346257"/>
    <lineage>
        <taxon>Eukaryota</taxon>
        <taxon>Fungi</taxon>
        <taxon>Dikarya</taxon>
        <taxon>Ascomycota</taxon>
        <taxon>Pezizomycotina</taxon>
        <taxon>Dothideomycetes</taxon>
        <taxon>Dothideomycetes incertae sedis</taxon>
        <taxon>Patellariales</taxon>
        <taxon>Patellariaceae</taxon>
        <taxon>Patellaria</taxon>
    </lineage>
</organism>
<feature type="compositionally biased region" description="Basic and acidic residues" evidence="1">
    <location>
        <begin position="38"/>
        <end position="99"/>
    </location>
</feature>